<evidence type="ECO:0000313" key="4">
    <source>
        <dbReference type="Proteomes" id="UP000094707"/>
    </source>
</evidence>
<name>A0A1D3L3T6_9EURY</name>
<keyword evidence="4" id="KW-1185">Reference proteome</keyword>
<organism evidence="3 4">
    <name type="scientific">Methanobacterium congolense</name>
    <dbReference type="NCBI Taxonomy" id="118062"/>
    <lineage>
        <taxon>Archaea</taxon>
        <taxon>Methanobacteriati</taxon>
        <taxon>Methanobacteriota</taxon>
        <taxon>Methanomada group</taxon>
        <taxon>Methanobacteria</taxon>
        <taxon>Methanobacteriales</taxon>
        <taxon>Methanobacteriaceae</taxon>
        <taxon>Methanobacterium</taxon>
    </lineage>
</organism>
<dbReference type="SUPFAM" id="SSF52402">
    <property type="entry name" value="Adenine nucleotide alpha hydrolases-like"/>
    <property type="match status" value="1"/>
</dbReference>
<evidence type="ECO:0000256" key="1">
    <source>
        <dbReference type="ARBA" id="ARBA00008791"/>
    </source>
</evidence>
<dbReference type="Pfam" id="PF00582">
    <property type="entry name" value="Usp"/>
    <property type="match status" value="1"/>
</dbReference>
<protein>
    <submittedName>
        <fullName evidence="3">Universal stress protein MJ0531</fullName>
    </submittedName>
</protein>
<dbReference type="InterPro" id="IPR006015">
    <property type="entry name" value="Universal_stress_UspA"/>
</dbReference>
<reference evidence="3 4" key="1">
    <citation type="submission" date="2016-08" db="EMBL/GenBank/DDBJ databases">
        <authorList>
            <person name="Seilhamer J.J."/>
        </authorList>
    </citation>
    <scope>NUCLEOTIDE SEQUENCE [LARGE SCALE GENOMIC DNA]</scope>
    <source>
        <strain evidence="3">Buetzberg</strain>
    </source>
</reference>
<gene>
    <name evidence="3" type="ORF">MCBB_1692</name>
</gene>
<dbReference type="RefSeq" id="WP_071907326.1">
    <property type="nucleotide sequence ID" value="NZ_LT607756.1"/>
</dbReference>
<dbReference type="CDD" id="cd00293">
    <property type="entry name" value="USP-like"/>
    <property type="match status" value="1"/>
</dbReference>
<accession>A0A1D3L3T6</accession>
<sequence>MRKRILVPTDGSEQAERAGEQAISMAESEGAEIIVLYVIDTEYLRALPQDELINQIKAGLKVDGEKAVADFQKTLEDKQCEGHCSNIQFRTMIKEGKPAEVILKTIEKEGIDQVVMGKSGKHGIERLVLGRTTERVVRRAKVSVEVVA</sequence>
<dbReference type="OrthoDB" id="105697at2157"/>
<dbReference type="InterPro" id="IPR014729">
    <property type="entry name" value="Rossmann-like_a/b/a_fold"/>
</dbReference>
<dbReference type="KEGG" id="mcub:MCBB_1692"/>
<dbReference type="EMBL" id="LT607756">
    <property type="protein sequence ID" value="SCG86247.1"/>
    <property type="molecule type" value="Genomic_DNA"/>
</dbReference>
<dbReference type="Proteomes" id="UP000094707">
    <property type="component" value="Chromosome I"/>
</dbReference>
<feature type="domain" description="UspA" evidence="2">
    <location>
        <begin position="1"/>
        <end position="147"/>
    </location>
</feature>
<proteinExistence type="inferred from homology"/>
<comment type="similarity">
    <text evidence="1">Belongs to the universal stress protein A family.</text>
</comment>
<evidence type="ECO:0000259" key="2">
    <source>
        <dbReference type="Pfam" id="PF00582"/>
    </source>
</evidence>
<dbReference type="Gene3D" id="3.40.50.620">
    <property type="entry name" value="HUPs"/>
    <property type="match status" value="1"/>
</dbReference>
<dbReference type="STRING" id="118062.MCBB_1692"/>
<dbReference type="PANTHER" id="PTHR46268:SF6">
    <property type="entry name" value="UNIVERSAL STRESS PROTEIN UP12"/>
    <property type="match status" value="1"/>
</dbReference>
<evidence type="ECO:0000313" key="3">
    <source>
        <dbReference type="EMBL" id="SCG86247.1"/>
    </source>
</evidence>
<dbReference type="PANTHER" id="PTHR46268">
    <property type="entry name" value="STRESS RESPONSE PROTEIN NHAX"/>
    <property type="match status" value="1"/>
</dbReference>
<dbReference type="InterPro" id="IPR006016">
    <property type="entry name" value="UspA"/>
</dbReference>
<dbReference type="AlphaFoldDB" id="A0A1D3L3T6"/>
<dbReference type="PRINTS" id="PR01438">
    <property type="entry name" value="UNVRSLSTRESS"/>
</dbReference>
<dbReference type="GeneID" id="30412529"/>